<evidence type="ECO:0000313" key="3">
    <source>
        <dbReference type="Proteomes" id="UP000800035"/>
    </source>
</evidence>
<dbReference type="Proteomes" id="UP000800035">
    <property type="component" value="Unassembled WGS sequence"/>
</dbReference>
<protein>
    <submittedName>
        <fullName evidence="1">Uncharacterized protein</fullName>
    </submittedName>
</protein>
<dbReference type="EMBL" id="ML977053">
    <property type="protein sequence ID" value="KAF1948626.1"/>
    <property type="molecule type" value="Genomic_DNA"/>
</dbReference>
<evidence type="ECO:0000313" key="1">
    <source>
        <dbReference type="EMBL" id="KAF1948458.1"/>
    </source>
</evidence>
<proteinExistence type="predicted"/>
<keyword evidence="3" id="KW-1185">Reference proteome</keyword>
<evidence type="ECO:0000313" key="2">
    <source>
        <dbReference type="EMBL" id="KAF1948626.1"/>
    </source>
</evidence>
<name>A0A6A5T8C6_9PLEO</name>
<dbReference type="EMBL" id="ML977057">
    <property type="protein sequence ID" value="KAF1948458.1"/>
    <property type="molecule type" value="Genomic_DNA"/>
</dbReference>
<accession>A0A6A5T8C6</accession>
<dbReference type="AlphaFoldDB" id="A0A6A5T8C6"/>
<reference evidence="1" key="1">
    <citation type="journal article" date="2020" name="Stud. Mycol.">
        <title>101 Dothideomycetes genomes: a test case for predicting lifestyles and emergence of pathogens.</title>
        <authorList>
            <person name="Haridas S."/>
            <person name="Albert R."/>
            <person name="Binder M."/>
            <person name="Bloem J."/>
            <person name="Labutti K."/>
            <person name="Salamov A."/>
            <person name="Andreopoulos B."/>
            <person name="Baker S."/>
            <person name="Barry K."/>
            <person name="Bills G."/>
            <person name="Bluhm B."/>
            <person name="Cannon C."/>
            <person name="Castanera R."/>
            <person name="Culley D."/>
            <person name="Daum C."/>
            <person name="Ezra D."/>
            <person name="Gonzalez J."/>
            <person name="Henrissat B."/>
            <person name="Kuo A."/>
            <person name="Liang C."/>
            <person name="Lipzen A."/>
            <person name="Lutzoni F."/>
            <person name="Magnuson J."/>
            <person name="Mondo S."/>
            <person name="Nolan M."/>
            <person name="Ohm R."/>
            <person name="Pangilinan J."/>
            <person name="Park H.-J."/>
            <person name="Ramirez L."/>
            <person name="Alfaro M."/>
            <person name="Sun H."/>
            <person name="Tritt A."/>
            <person name="Yoshinaga Y."/>
            <person name="Zwiers L.-H."/>
            <person name="Turgeon B."/>
            <person name="Goodwin S."/>
            <person name="Spatafora J."/>
            <person name="Crous P."/>
            <person name="Grigoriev I."/>
        </authorList>
    </citation>
    <scope>NUCLEOTIDE SEQUENCE</scope>
    <source>
        <strain evidence="1">CBS 675.92</strain>
    </source>
</reference>
<sequence length="152" mass="17206">MPEVPILREVGIRSRERWLLQCLLFRVSRAHLLSQLSRDPSYYQPPTPRQQLFITDEISKRVPSCLRNGRADCIDTDREWCNVAGIATAATSATGRWLVRYGISLAQFCHKKTNDVAKITLTQLYSASREKRYGSTSAIRRMGPSAEETSGC</sequence>
<organism evidence="1 3">
    <name type="scientific">Byssothecium circinans</name>
    <dbReference type="NCBI Taxonomy" id="147558"/>
    <lineage>
        <taxon>Eukaryota</taxon>
        <taxon>Fungi</taxon>
        <taxon>Dikarya</taxon>
        <taxon>Ascomycota</taxon>
        <taxon>Pezizomycotina</taxon>
        <taxon>Dothideomycetes</taxon>
        <taxon>Pleosporomycetidae</taxon>
        <taxon>Pleosporales</taxon>
        <taxon>Massarineae</taxon>
        <taxon>Massarinaceae</taxon>
        <taxon>Byssothecium</taxon>
    </lineage>
</organism>
<gene>
    <name evidence="2" type="ORF">CC80DRAFT_300589</name>
    <name evidence="1" type="ORF">CC80DRAFT_314742</name>
</gene>